<protein>
    <submittedName>
        <fullName evidence="6">Aldehyde dehydrogenase</fullName>
    </submittedName>
</protein>
<dbReference type="EMBL" id="PDCR01000006">
    <property type="protein sequence ID" value="PEG55463.1"/>
    <property type="molecule type" value="Genomic_DNA"/>
</dbReference>
<dbReference type="SUPFAM" id="SSF53720">
    <property type="entry name" value="ALDH-like"/>
    <property type="match status" value="1"/>
</dbReference>
<dbReference type="InterPro" id="IPR016163">
    <property type="entry name" value="Ald_DH_C"/>
</dbReference>
<dbReference type="PROSITE" id="PS00687">
    <property type="entry name" value="ALDEHYDE_DEHYDR_GLU"/>
    <property type="match status" value="1"/>
</dbReference>
<gene>
    <name evidence="6" type="ORF">CRI78_05985</name>
</gene>
<keyword evidence="2 4" id="KW-0560">Oxidoreductase</keyword>
<evidence type="ECO:0000259" key="5">
    <source>
        <dbReference type="Pfam" id="PF00171"/>
    </source>
</evidence>
<dbReference type="InterPro" id="IPR029510">
    <property type="entry name" value="Ald_DH_CS_GLU"/>
</dbReference>
<dbReference type="Gene3D" id="3.40.605.10">
    <property type="entry name" value="Aldehyde Dehydrogenase, Chain A, domain 1"/>
    <property type="match status" value="1"/>
</dbReference>
<feature type="domain" description="Aldehyde dehydrogenase" evidence="5">
    <location>
        <begin position="3"/>
        <end position="457"/>
    </location>
</feature>
<dbReference type="InterPro" id="IPR016162">
    <property type="entry name" value="Ald_DH_N"/>
</dbReference>
<organism evidence="6 7">
    <name type="scientific">Mycolicibacterium diernhoferi</name>
    <dbReference type="NCBI Taxonomy" id="1801"/>
    <lineage>
        <taxon>Bacteria</taxon>
        <taxon>Bacillati</taxon>
        <taxon>Actinomycetota</taxon>
        <taxon>Actinomycetes</taxon>
        <taxon>Mycobacteriales</taxon>
        <taxon>Mycobacteriaceae</taxon>
        <taxon>Mycolicibacterium</taxon>
    </lineage>
</organism>
<evidence type="ECO:0000256" key="4">
    <source>
        <dbReference type="RuleBase" id="RU003345"/>
    </source>
</evidence>
<reference evidence="6 7" key="1">
    <citation type="submission" date="2017-10" db="EMBL/GenBank/DDBJ databases">
        <title>The new phylogeny of genus Mycobacterium.</title>
        <authorList>
            <person name="Tortoli E."/>
            <person name="Trovato A."/>
            <person name="Cirillo D.M."/>
        </authorList>
    </citation>
    <scope>NUCLEOTIDE SEQUENCE [LARGE SCALE GENOMIC DNA]</scope>
    <source>
        <strain evidence="6 7">IP141170001</strain>
    </source>
</reference>
<evidence type="ECO:0000313" key="7">
    <source>
        <dbReference type="Proteomes" id="UP000220340"/>
    </source>
</evidence>
<comment type="similarity">
    <text evidence="1 4">Belongs to the aldehyde dehydrogenase family.</text>
</comment>
<evidence type="ECO:0000256" key="3">
    <source>
        <dbReference type="PROSITE-ProRule" id="PRU10007"/>
    </source>
</evidence>
<dbReference type="Pfam" id="PF00171">
    <property type="entry name" value="Aldedh"/>
    <property type="match status" value="1"/>
</dbReference>
<dbReference type="Gene3D" id="3.40.309.10">
    <property type="entry name" value="Aldehyde Dehydrogenase, Chain A, domain 2"/>
    <property type="match status" value="1"/>
</dbReference>
<proteinExistence type="inferred from homology"/>
<dbReference type="InterPro" id="IPR015590">
    <property type="entry name" value="Aldehyde_DH_dom"/>
</dbReference>
<feature type="active site" evidence="3">
    <location>
        <position position="228"/>
    </location>
</feature>
<dbReference type="InterPro" id="IPR016161">
    <property type="entry name" value="Ald_DH/histidinol_DH"/>
</dbReference>
<dbReference type="AlphaFoldDB" id="A0A1Q4H5I4"/>
<keyword evidence="7" id="KW-1185">Reference proteome</keyword>
<dbReference type="PANTHER" id="PTHR11699">
    <property type="entry name" value="ALDEHYDE DEHYDROGENASE-RELATED"/>
    <property type="match status" value="1"/>
</dbReference>
<evidence type="ECO:0000256" key="1">
    <source>
        <dbReference type="ARBA" id="ARBA00009986"/>
    </source>
</evidence>
<evidence type="ECO:0000256" key="2">
    <source>
        <dbReference type="ARBA" id="ARBA00023002"/>
    </source>
</evidence>
<dbReference type="GO" id="GO:0016620">
    <property type="term" value="F:oxidoreductase activity, acting on the aldehyde or oxo group of donors, NAD or NADP as acceptor"/>
    <property type="evidence" value="ECO:0007669"/>
    <property type="project" value="InterPro"/>
</dbReference>
<dbReference type="Proteomes" id="UP000220340">
    <property type="component" value="Unassembled WGS sequence"/>
</dbReference>
<sequence>MHAVHNPARARDIVGESALADAALVDRAVRAAAAAAPGWAALTVTERRDALKAAAGAALEDFENRARLLTNEQGKVLWESMVDLAGAPYLLRECRRLIERVAAEEIVDDERGRFVRRRRPVGVVAVIVPWNYPVLLAFNAIAPALAAGDTVVVKPSELAPLALTAVLHAVSAALPDGVINVVPGDGAQTGHALAAHPTVRRVMFTGGTAGGREVMRAAAESITGVGLELGGNDPALVLESAVVDDALVTALRNSAFTCSGQVCFAIKRIYVHRSHFGDLVEALAAVTDQLTVGDGLDPASSIGPLISAAALDRVQALIRDSAEIGGTVTELGRKLDPAGWERGHFLLPHLVTGIPQQSRLVAAEQFGPVLPILPFDTENEAIALANDSEYGLAASVWSRDDEHAFAVARGIEAGTVFVNVHAAGASDHTTPFGGVKQSGIGRINGWAGIEELTETQMLIRRDDAANLPGPPA</sequence>
<dbReference type="STRING" id="1801.BRW64_25240"/>
<comment type="caution">
    <text evidence="6">The sequence shown here is derived from an EMBL/GenBank/DDBJ whole genome shotgun (WGS) entry which is preliminary data.</text>
</comment>
<evidence type="ECO:0000313" key="6">
    <source>
        <dbReference type="EMBL" id="PEG55463.1"/>
    </source>
</evidence>
<accession>A0A1Q4H5I4</accession>
<dbReference type="FunFam" id="3.40.605.10:FF:000007">
    <property type="entry name" value="NAD/NADP-dependent betaine aldehyde dehydrogenase"/>
    <property type="match status" value="1"/>
</dbReference>
<name>A0A1Q4H5I4_9MYCO</name>